<feature type="transmembrane region" description="Helical" evidence="6">
    <location>
        <begin position="142"/>
        <end position="166"/>
    </location>
</feature>
<comment type="caution">
    <text evidence="7">The sequence shown here is derived from an EMBL/GenBank/DDBJ whole genome shotgun (WGS) entry which is preliminary data.</text>
</comment>
<gene>
    <name evidence="7" type="ORF">ECRASSUSDP1_LOCUS24268</name>
</gene>
<evidence type="ECO:0000256" key="6">
    <source>
        <dbReference type="SAM" id="Phobius"/>
    </source>
</evidence>
<dbReference type="PANTHER" id="PTHR13531">
    <property type="entry name" value="GEO07735P1-RELATED-RELATED"/>
    <property type="match status" value="1"/>
</dbReference>
<dbReference type="GO" id="GO:0035869">
    <property type="term" value="C:ciliary transition zone"/>
    <property type="evidence" value="ECO:0007669"/>
    <property type="project" value="TreeGrafter"/>
</dbReference>
<dbReference type="Proteomes" id="UP001295684">
    <property type="component" value="Unassembled WGS sequence"/>
</dbReference>
<evidence type="ECO:0000256" key="1">
    <source>
        <dbReference type="ARBA" id="ARBA00004141"/>
    </source>
</evidence>
<keyword evidence="8" id="KW-1185">Reference proteome</keyword>
<dbReference type="GO" id="GO:0016020">
    <property type="term" value="C:membrane"/>
    <property type="evidence" value="ECO:0007669"/>
    <property type="project" value="UniProtKB-SubCell"/>
</dbReference>
<organism evidence="7 8">
    <name type="scientific">Euplotes crassus</name>
    <dbReference type="NCBI Taxonomy" id="5936"/>
    <lineage>
        <taxon>Eukaryota</taxon>
        <taxon>Sar</taxon>
        <taxon>Alveolata</taxon>
        <taxon>Ciliophora</taxon>
        <taxon>Intramacronucleata</taxon>
        <taxon>Spirotrichea</taxon>
        <taxon>Hypotrichia</taxon>
        <taxon>Euplotida</taxon>
        <taxon>Euplotidae</taxon>
        <taxon>Moneuplotes</taxon>
    </lineage>
</organism>
<evidence type="ECO:0000256" key="3">
    <source>
        <dbReference type="ARBA" id="ARBA00022989"/>
    </source>
</evidence>
<feature type="compositionally biased region" description="Basic and acidic residues" evidence="5">
    <location>
        <begin position="19"/>
        <end position="37"/>
    </location>
</feature>
<evidence type="ECO:0000313" key="7">
    <source>
        <dbReference type="EMBL" id="CAI2382782.1"/>
    </source>
</evidence>
<feature type="transmembrane region" description="Helical" evidence="6">
    <location>
        <begin position="114"/>
        <end position="136"/>
    </location>
</feature>
<keyword evidence="4 6" id="KW-0472">Membrane</keyword>
<dbReference type="Pfam" id="PF09799">
    <property type="entry name" value="Transmemb_17"/>
    <property type="match status" value="1"/>
</dbReference>
<evidence type="ECO:0000256" key="5">
    <source>
        <dbReference type="SAM" id="MobiDB-lite"/>
    </source>
</evidence>
<evidence type="ECO:0008006" key="9">
    <source>
        <dbReference type="Google" id="ProtNLM"/>
    </source>
</evidence>
<keyword evidence="2 6" id="KW-0812">Transmembrane</keyword>
<accession>A0AAD1Y153</accession>
<dbReference type="PANTHER" id="PTHR13531:SF0">
    <property type="entry name" value="GEO07735P1-RELATED"/>
    <property type="match status" value="1"/>
</dbReference>
<feature type="transmembrane region" description="Helical" evidence="6">
    <location>
        <begin position="74"/>
        <end position="93"/>
    </location>
</feature>
<evidence type="ECO:0000256" key="4">
    <source>
        <dbReference type="ARBA" id="ARBA00023136"/>
    </source>
</evidence>
<name>A0AAD1Y153_EUPCR</name>
<proteinExistence type="predicted"/>
<comment type="subcellular location">
    <subcellularLocation>
        <location evidence="1">Membrane</location>
        <topology evidence="1">Multi-pass membrane protein</topology>
    </subcellularLocation>
</comment>
<dbReference type="GO" id="GO:1905515">
    <property type="term" value="P:non-motile cilium assembly"/>
    <property type="evidence" value="ECO:0007669"/>
    <property type="project" value="TreeGrafter"/>
</dbReference>
<reference evidence="7" key="1">
    <citation type="submission" date="2023-07" db="EMBL/GenBank/DDBJ databases">
        <authorList>
            <consortium name="AG Swart"/>
            <person name="Singh M."/>
            <person name="Singh A."/>
            <person name="Seah K."/>
            <person name="Emmerich C."/>
        </authorList>
    </citation>
    <scope>NUCLEOTIDE SEQUENCE</scope>
    <source>
        <strain evidence="7">DP1</strain>
    </source>
</reference>
<keyword evidence="3 6" id="KW-1133">Transmembrane helix</keyword>
<dbReference type="InterPro" id="IPR019184">
    <property type="entry name" value="Uncharacterised_TM-17"/>
</dbReference>
<evidence type="ECO:0000313" key="8">
    <source>
        <dbReference type="Proteomes" id="UP001295684"/>
    </source>
</evidence>
<protein>
    <recommendedName>
        <fullName evidence="9">Transmembrane protein</fullName>
    </recommendedName>
</protein>
<feature type="transmembrane region" description="Helical" evidence="6">
    <location>
        <begin position="46"/>
        <end position="68"/>
    </location>
</feature>
<feature type="region of interest" description="Disordered" evidence="5">
    <location>
        <begin position="1"/>
        <end position="37"/>
    </location>
</feature>
<dbReference type="EMBL" id="CAMPGE010024977">
    <property type="protein sequence ID" value="CAI2382782.1"/>
    <property type="molecule type" value="Genomic_DNA"/>
</dbReference>
<dbReference type="AlphaFoldDB" id="A0AAD1Y153"/>
<sequence>MPGEEDQNVNANQPQDNAGKNDKDKKNQQKKPKPLDKPRSSLALQILLYFDYFFSIFYGIVTLVLLIYKSFELIYPSSVFELEVTFLILFWIWQLIKIFLGSKGNKTETNLTTLFFVILTIPSIFGFCFYMLLQTYVLVIEIILNAIGIFFCVLELIIGFVQFFIFRKIEKSD</sequence>
<evidence type="ECO:0000256" key="2">
    <source>
        <dbReference type="ARBA" id="ARBA00022692"/>
    </source>
</evidence>